<keyword evidence="7" id="KW-0255">Endonuclease</keyword>
<evidence type="ECO:0000256" key="11">
    <source>
        <dbReference type="RuleBase" id="RU364115"/>
    </source>
</evidence>
<dbReference type="InterPro" id="IPR027417">
    <property type="entry name" value="P-loop_NTPase"/>
</dbReference>
<dbReference type="InterPro" id="IPR007409">
    <property type="entry name" value="Restrct_endonuc_type1_HsdR_N"/>
</dbReference>
<evidence type="ECO:0000256" key="12">
    <source>
        <dbReference type="SAM" id="Coils"/>
    </source>
</evidence>
<organism evidence="14 15">
    <name type="scientific">Bifidobacterium goeldii</name>
    <dbReference type="NCBI Taxonomy" id="2306975"/>
    <lineage>
        <taxon>Bacteria</taxon>
        <taxon>Bacillati</taxon>
        <taxon>Actinomycetota</taxon>
        <taxon>Actinomycetes</taxon>
        <taxon>Bifidobacteriales</taxon>
        <taxon>Bifidobacteriaceae</taxon>
        <taxon>Bifidobacterium</taxon>
    </lineage>
</organism>
<dbReference type="GO" id="GO:0005524">
    <property type="term" value="F:ATP binding"/>
    <property type="evidence" value="ECO:0007669"/>
    <property type="project" value="UniProtKB-KW"/>
</dbReference>
<dbReference type="AlphaFoldDB" id="A0A430FM84"/>
<evidence type="ECO:0000256" key="8">
    <source>
        <dbReference type="ARBA" id="ARBA00022801"/>
    </source>
</evidence>
<evidence type="ECO:0000256" key="4">
    <source>
        <dbReference type="ARBA" id="ARBA00022722"/>
    </source>
</evidence>
<protein>
    <recommendedName>
        <fullName evidence="11">Type I restriction enzyme endonuclease subunit</fullName>
        <shortName evidence="11">R protein</shortName>
        <ecNumber evidence="11">3.1.21.3</ecNumber>
    </recommendedName>
</protein>
<dbReference type="NCBIfam" id="TIGR00348">
    <property type="entry name" value="hsdR"/>
    <property type="match status" value="1"/>
</dbReference>
<dbReference type="InterPro" id="IPR051268">
    <property type="entry name" value="Type-I_R_enzyme_R_subunit"/>
</dbReference>
<dbReference type="Pfam" id="PF18766">
    <property type="entry name" value="SWI2_SNF2"/>
    <property type="match status" value="1"/>
</dbReference>
<dbReference type="SMART" id="SM00487">
    <property type="entry name" value="DEXDc"/>
    <property type="match status" value="1"/>
</dbReference>
<dbReference type="EMBL" id="QXGL01000001">
    <property type="protein sequence ID" value="RSX54025.1"/>
    <property type="molecule type" value="Genomic_DNA"/>
</dbReference>
<dbReference type="RefSeq" id="WP_125979316.1">
    <property type="nucleotide sequence ID" value="NZ_QXGL01000001.1"/>
</dbReference>
<dbReference type="CDD" id="cd18030">
    <property type="entry name" value="DEXHc_RE_I_HsdR"/>
    <property type="match status" value="1"/>
</dbReference>
<gene>
    <name evidence="14" type="ORF">D2E25_0331</name>
</gene>
<comment type="catalytic activity">
    <reaction evidence="1 11">
        <text>Endonucleolytic cleavage of DNA to give random double-stranded fragments with terminal 5'-phosphates, ATP is simultaneously hydrolyzed.</text>
        <dbReference type="EC" id="3.1.21.3"/>
    </reaction>
</comment>
<keyword evidence="12" id="KW-0175">Coiled coil</keyword>
<dbReference type="OrthoDB" id="9758243at2"/>
<dbReference type="SUPFAM" id="SSF52540">
    <property type="entry name" value="P-loop containing nucleoside triphosphate hydrolases"/>
    <property type="match status" value="2"/>
</dbReference>
<dbReference type="PROSITE" id="PS51192">
    <property type="entry name" value="HELICASE_ATP_BIND_1"/>
    <property type="match status" value="1"/>
</dbReference>
<dbReference type="PANTHER" id="PTHR30195">
    <property type="entry name" value="TYPE I SITE-SPECIFIC DEOXYRIBONUCLEASE PROTEIN SUBUNIT M AND R"/>
    <property type="match status" value="1"/>
</dbReference>
<dbReference type="InterPro" id="IPR021810">
    <property type="entry name" value="T1RH-like_C"/>
</dbReference>
<keyword evidence="6 11" id="KW-0680">Restriction system</keyword>
<dbReference type="Proteomes" id="UP000287533">
    <property type="component" value="Unassembled WGS sequence"/>
</dbReference>
<accession>A0A430FM84</accession>
<evidence type="ECO:0000256" key="3">
    <source>
        <dbReference type="ARBA" id="ARBA00011296"/>
    </source>
</evidence>
<evidence type="ECO:0000256" key="6">
    <source>
        <dbReference type="ARBA" id="ARBA00022747"/>
    </source>
</evidence>
<comment type="function">
    <text evidence="11">Subunit R is required for both nuclease and ATPase activities, but not for modification.</text>
</comment>
<dbReference type="REBASE" id="385105">
    <property type="entry name" value="Bgo2034BORF330P"/>
</dbReference>
<keyword evidence="15" id="KW-1185">Reference proteome</keyword>
<evidence type="ECO:0000256" key="9">
    <source>
        <dbReference type="ARBA" id="ARBA00022840"/>
    </source>
</evidence>
<keyword evidence="5 11" id="KW-0547">Nucleotide-binding</keyword>
<evidence type="ECO:0000256" key="7">
    <source>
        <dbReference type="ARBA" id="ARBA00022759"/>
    </source>
</evidence>
<dbReference type="InterPro" id="IPR014001">
    <property type="entry name" value="Helicase_ATP-bd"/>
</dbReference>
<dbReference type="Gene3D" id="3.40.50.300">
    <property type="entry name" value="P-loop containing nucleotide triphosphate hydrolases"/>
    <property type="match status" value="2"/>
</dbReference>
<dbReference type="Pfam" id="PF22679">
    <property type="entry name" value="T1R_D3-like"/>
    <property type="match status" value="1"/>
</dbReference>
<dbReference type="GO" id="GO:0003677">
    <property type="term" value="F:DNA binding"/>
    <property type="evidence" value="ECO:0007669"/>
    <property type="project" value="UniProtKB-KW"/>
</dbReference>
<comment type="subunit">
    <text evidence="3 11">The type I restriction/modification system is composed of three polypeptides R, M and S.</text>
</comment>
<evidence type="ECO:0000313" key="15">
    <source>
        <dbReference type="Proteomes" id="UP000287533"/>
    </source>
</evidence>
<name>A0A430FM84_9BIFI</name>
<proteinExistence type="inferred from homology"/>
<dbReference type="Pfam" id="PF11867">
    <property type="entry name" value="T1RH-like_C"/>
    <property type="match status" value="1"/>
</dbReference>
<dbReference type="PANTHER" id="PTHR30195:SF15">
    <property type="entry name" value="TYPE I RESTRICTION ENZYME HINDI ENDONUCLEASE SUBUNIT"/>
    <property type="match status" value="1"/>
</dbReference>
<dbReference type="CDD" id="cd18800">
    <property type="entry name" value="SF2_C_EcoR124I-like"/>
    <property type="match status" value="1"/>
</dbReference>
<reference evidence="14 15" key="1">
    <citation type="submission" date="2018-09" db="EMBL/GenBank/DDBJ databases">
        <title>Characterization of the phylogenetic diversity of five novel species belonging to the genus Bifidobacterium.</title>
        <authorList>
            <person name="Lugli G.A."/>
            <person name="Duranti S."/>
            <person name="Milani C."/>
        </authorList>
    </citation>
    <scope>NUCLEOTIDE SEQUENCE [LARGE SCALE GENOMIC DNA]</scope>
    <source>
        <strain evidence="14 15">2034B</strain>
    </source>
</reference>
<dbReference type="CDD" id="cd22332">
    <property type="entry name" value="HsdR_N"/>
    <property type="match status" value="1"/>
</dbReference>
<dbReference type="GO" id="GO:0009307">
    <property type="term" value="P:DNA restriction-modification system"/>
    <property type="evidence" value="ECO:0007669"/>
    <property type="project" value="UniProtKB-KW"/>
</dbReference>
<evidence type="ECO:0000313" key="14">
    <source>
        <dbReference type="EMBL" id="RSX54025.1"/>
    </source>
</evidence>
<evidence type="ECO:0000256" key="10">
    <source>
        <dbReference type="ARBA" id="ARBA00023125"/>
    </source>
</evidence>
<dbReference type="Gene3D" id="3.90.1570.50">
    <property type="match status" value="1"/>
</dbReference>
<dbReference type="InterPro" id="IPR055180">
    <property type="entry name" value="HsdR_RecA-like_helicase_dom_2"/>
</dbReference>
<evidence type="ECO:0000256" key="2">
    <source>
        <dbReference type="ARBA" id="ARBA00008598"/>
    </source>
</evidence>
<dbReference type="EC" id="3.1.21.3" evidence="11"/>
<dbReference type="Pfam" id="PF04313">
    <property type="entry name" value="HSDR_N"/>
    <property type="match status" value="1"/>
</dbReference>
<keyword evidence="8 11" id="KW-0378">Hydrolase</keyword>
<keyword evidence="9 11" id="KW-0067">ATP-binding</keyword>
<dbReference type="InterPro" id="IPR004473">
    <property type="entry name" value="Restrct_endonuc_typeI_HsdR"/>
</dbReference>
<keyword evidence="10 11" id="KW-0238">DNA-binding</keyword>
<evidence type="ECO:0000256" key="5">
    <source>
        <dbReference type="ARBA" id="ARBA00022741"/>
    </source>
</evidence>
<comment type="caution">
    <text evidence="14">The sequence shown here is derived from an EMBL/GenBank/DDBJ whole genome shotgun (WGS) entry which is preliminary data.</text>
</comment>
<keyword evidence="4" id="KW-0540">Nuclease</keyword>
<feature type="domain" description="Helicase ATP-binding" evidence="13">
    <location>
        <begin position="293"/>
        <end position="468"/>
    </location>
</feature>
<feature type="coiled-coil region" evidence="12">
    <location>
        <begin position="492"/>
        <end position="519"/>
    </location>
</feature>
<evidence type="ECO:0000259" key="13">
    <source>
        <dbReference type="PROSITE" id="PS51192"/>
    </source>
</evidence>
<dbReference type="GO" id="GO:0009035">
    <property type="term" value="F:type I site-specific deoxyribonuclease activity"/>
    <property type="evidence" value="ECO:0007669"/>
    <property type="project" value="UniProtKB-EC"/>
</dbReference>
<evidence type="ECO:0000256" key="1">
    <source>
        <dbReference type="ARBA" id="ARBA00000851"/>
    </source>
</evidence>
<comment type="similarity">
    <text evidence="2 11">Belongs to the HsdR family.</text>
</comment>
<sequence length="1033" mass="117875">MGEGRLTDVNGSQSISILDEFAFEQAIISHLVGMGYEYFYGPEVSRTNDSYRDALMPGVLEEALRRINPHAHPAAIEEALRKVSDIEGIDLLSRNIAFTDYMQSGVEVSYFDGEKTRPDNIKIIDFDHPERNTFAVINQWTYVEYEEKRPDLIIFVNGMPLVIFELKSPARENVDSSDAYLQLRNYMKVIPTLFTYNAFCVMTDMADTRVGTITASEDRFMQWKTADGDYSRIDTGKPIRWTTMLDGMLSKERLIDILRNFICFSKSENGTVKILAAYHQYFGVHKAVESTLRAMNGDGKAGVFWHTQGSGKSLSMVFYAHLLAEQVNSPTIVVTTDRTDLDGQLYGQFVKCADFLRQQPQQAVSRDNLVELLNNRQANGIVFTTMQKFSESDEPLSERRNIVVMADEAHRSQYGLEIKLHADGTHSVGDALKVRQALPNASYIGFTGTPIETQDKSTREIFGDYVDVYDMTQSVEDGATRPVFYESRVVSLKLDENILRELDKQYENISDDADEMAIDRSKRDLSTMDSVLGAPETIDSLCRDIVNHYEENRADELTGKALVVAYSRPIAMRMYKKFLELCPQWKDKVHVVMTSSNQDPEEWHKVIGNKAHKDELAKEFKDDDSPFKIAIVVDMWLTGFDVPSLSTMYVYKPMKGHNLMQAVARVNRVYKGKEGGLIVDYIGIAGALKRAMHDYTKRDRERYGDMNVADTAYPLFLDKLSACRDFLHGLDYQNRIHTNSAEQMAEAIADGADYLLDPEREKDRKDFIKCAKEMAQAFGLCRSMVADELKIEEAYIDVLRTQMLKVLNVNPGNPRMSLKEINKQIAAIMEQGVHNEGVIDLFEDRTVEVSLFDESFLAEIAQMEQKNLAVELLRKLLDDQVKAYRKKSVVMAGKFSEMLQQSVNAYLNGMLTNAEVIQQLLDMAKEIMAARQEGKTLGLDDEELAFYDALTKPQAIKDFYENDELVAITRELTDTLRKNRTIDWQKKDDARARMRMSIKRLLRKHKYPPDEVPEAIETVMQQCELWVDYEEGN</sequence>
<dbReference type="InterPro" id="IPR040980">
    <property type="entry name" value="SWI2_SNF2"/>
</dbReference>